<dbReference type="HOGENOM" id="CLU_007524_2_1_11"/>
<feature type="domain" description="UvrD-like helicase C-terminal" evidence="2">
    <location>
        <begin position="681"/>
        <end position="729"/>
    </location>
</feature>
<dbReference type="Gene3D" id="3.40.50.300">
    <property type="entry name" value="P-loop containing nucleotide triphosphate hydrolases"/>
    <property type="match status" value="2"/>
</dbReference>
<organism evidence="4 5">
    <name type="scientific">Streptomyces collinus (strain DSM 40733 / Tue 365)</name>
    <dbReference type="NCBI Taxonomy" id="1214242"/>
    <lineage>
        <taxon>Bacteria</taxon>
        <taxon>Bacillati</taxon>
        <taxon>Actinomycetota</taxon>
        <taxon>Actinomycetes</taxon>
        <taxon>Kitasatosporales</taxon>
        <taxon>Streptomycetaceae</taxon>
        <taxon>Streptomyces</taxon>
    </lineage>
</organism>
<reference evidence="4 5" key="2">
    <citation type="journal article" date="2013" name="J. Biotechnol.">
        <title>Complete genome sequence of the kirromycin producer Streptomyces collinus Tu 365 consisting of a linear chromosome and two linear plasmids.</title>
        <authorList>
            <person name="Ruckert C."/>
            <person name="Szczepanowski R."/>
            <person name="Albersmeier A."/>
            <person name="Goesmann A."/>
            <person name="Iftime D."/>
            <person name="Musiol E.M."/>
            <person name="Blin K."/>
            <person name="Wohlleben W."/>
            <person name="Puhler A."/>
            <person name="Kalinowski J."/>
            <person name="Weber T."/>
        </authorList>
    </citation>
    <scope>NUCLEOTIDE SEQUENCE [LARGE SCALE GENOMIC DNA]</scope>
    <source>
        <strain evidence="5">DSM 40733 / Tue 365</strain>
    </source>
</reference>
<feature type="compositionally biased region" description="Low complexity" evidence="1">
    <location>
        <begin position="1"/>
        <end position="42"/>
    </location>
</feature>
<dbReference type="Proteomes" id="UP000015423">
    <property type="component" value="Chromosome"/>
</dbReference>
<evidence type="ECO:0000313" key="5">
    <source>
        <dbReference type="Proteomes" id="UP000015423"/>
    </source>
</evidence>
<dbReference type="eggNOG" id="COG0507">
    <property type="taxonomic scope" value="Bacteria"/>
</dbReference>
<feature type="domain" description="ATP-dependent RecD2 DNA helicase-like helix-hairpin-helix" evidence="3">
    <location>
        <begin position="188"/>
        <end position="276"/>
    </location>
</feature>
<dbReference type="InterPro" id="IPR027417">
    <property type="entry name" value="P-loop_NTPase"/>
</dbReference>
<feature type="compositionally biased region" description="Low complexity" evidence="1">
    <location>
        <begin position="171"/>
        <end position="187"/>
    </location>
</feature>
<dbReference type="Pfam" id="PF14490">
    <property type="entry name" value="HHH_RecD2"/>
    <property type="match status" value="1"/>
</dbReference>
<proteinExistence type="predicted"/>
<name>S5VJD8_STRC3</name>
<feature type="region of interest" description="Disordered" evidence="1">
    <location>
        <begin position="1"/>
        <end position="132"/>
    </location>
</feature>
<feature type="compositionally biased region" description="Basic and acidic residues" evidence="1">
    <location>
        <begin position="106"/>
        <end position="122"/>
    </location>
</feature>
<keyword evidence="5" id="KW-1185">Reference proteome</keyword>
<dbReference type="InterPro" id="IPR029493">
    <property type="entry name" value="RecD2-like_HHH"/>
</dbReference>
<dbReference type="SUPFAM" id="SSF52540">
    <property type="entry name" value="P-loop containing nucleoside triphosphate hydrolases"/>
    <property type="match status" value="1"/>
</dbReference>
<dbReference type="AlphaFoldDB" id="S5VJD8"/>
<dbReference type="Pfam" id="PF13538">
    <property type="entry name" value="UvrD_C_2"/>
    <property type="match status" value="1"/>
</dbReference>
<dbReference type="PATRIC" id="fig|1214242.5.peg.1782"/>
<accession>S5VJD8</accession>
<dbReference type="EMBL" id="CP006259">
    <property type="protein sequence ID" value="AGS68550.1"/>
    <property type="molecule type" value="Genomic_DNA"/>
</dbReference>
<protein>
    <recommendedName>
        <fullName evidence="6">DNA helicase RecD</fullName>
    </recommendedName>
</protein>
<evidence type="ECO:0000259" key="2">
    <source>
        <dbReference type="Pfam" id="PF13538"/>
    </source>
</evidence>
<dbReference type="RefSeq" id="WP_020939028.1">
    <property type="nucleotide sequence ID" value="NC_021985.1"/>
</dbReference>
<dbReference type="KEGG" id="sci:B446_08630"/>
<dbReference type="InterPro" id="IPR027785">
    <property type="entry name" value="UvrD-like_helicase_C"/>
</dbReference>
<feature type="region of interest" description="Disordered" evidence="1">
    <location>
        <begin position="154"/>
        <end position="187"/>
    </location>
</feature>
<sequence length="764" mass="77331">MSTEPETTEDTGPGTPGIPEGPDTSEARDTTGTPDTAGTPDALNAPDSPAAPERDAAAGGDPEGGGEPAGAEAPGEGDGAAGDTGTAGGEGSGDRSEAEAELAAQRLERERIERRKAEKKAPIESGTKLSGSAADLLAAVRAVESGAKPLATVFAEPAPAPRRQAPEPVRRPQQPVPAVVPSGPAPEAVESVRRVLARGGAPEALAPQVAAALGEAAGDALQEDPWQLLRIGGVRPEQADGFARALLGADCGPDDERRGRALTVWLLEQAASAGHTALELPALTAALAQRAVPDPDAAVQSTLAEGEALAFQDALEEPGAPAPRQEEDGEEEERPVRVLVGLERYALAEESLADGLARLVNSPGEAAGPWEALAAGVTGGAAELARAVAGHGLVLHTGGEAARAEPAALLGAARAAGLRAFAVCHTPDGRRRLGVLPGGGDDASPASSTGTVAGVLAGAEGPGRDADGALDLDLLIVLDAPQLDVENAAMLVESLRDGARLVLSGDPAVLWSAGAGRVFADLLAARACPQIASRTPDPGPLGELVSGVGVGELNQVEAPGKEVVIVPVRDAGEAVHRTVQLVADSVPRAFGVPPEQTVVITPGHGGAAGTRALNSALKERLNPGPGRFGGFDPGDRVAYSPAPGRTVPGRVVTADADGLHLECAGAPMVVPRERVEQRVRHGWALTAHQAVGGRWPAAVVVLPGDAAQALSRPWVYTAFGRAERHLSVVHGVDQALPKAVAETAAKPRTTRLQTLLRAQVPAAG</sequence>
<evidence type="ECO:0008006" key="6">
    <source>
        <dbReference type="Google" id="ProtNLM"/>
    </source>
</evidence>
<reference evidence="5" key="1">
    <citation type="submission" date="2012-10" db="EMBL/GenBank/DDBJ databases">
        <title>The complete genome sequence of Streptomyces collinus Tu 365.</title>
        <authorList>
            <person name="Ruckert C."/>
            <person name="Szczepanowski R."/>
            <person name="Goesmann A."/>
            <person name="Pross E.K."/>
            <person name="Musiol E.M."/>
            <person name="Blin K."/>
            <person name="Wohlleben W."/>
            <person name="Puhler A."/>
            <person name="Weber T."/>
            <person name="Kalinowski J."/>
        </authorList>
    </citation>
    <scope>NUCLEOTIDE SEQUENCE [LARGE SCALE GENOMIC DNA]</scope>
    <source>
        <strain evidence="5">DSM 40733 / Tue 365</strain>
    </source>
</reference>
<evidence type="ECO:0000256" key="1">
    <source>
        <dbReference type="SAM" id="MobiDB-lite"/>
    </source>
</evidence>
<dbReference type="CDD" id="cd18809">
    <property type="entry name" value="SF1_C_RecD"/>
    <property type="match status" value="1"/>
</dbReference>
<feature type="compositionally biased region" description="Gly residues" evidence="1">
    <location>
        <begin position="76"/>
        <end position="91"/>
    </location>
</feature>
<gene>
    <name evidence="4" type="ORF">B446_08630</name>
</gene>
<evidence type="ECO:0000313" key="4">
    <source>
        <dbReference type="EMBL" id="AGS68550.1"/>
    </source>
</evidence>
<evidence type="ECO:0000259" key="3">
    <source>
        <dbReference type="Pfam" id="PF14490"/>
    </source>
</evidence>
<dbReference type="STRING" id="1214242.B446_08630"/>
<dbReference type="Gene3D" id="2.30.30.940">
    <property type="match status" value="1"/>
</dbReference>